<dbReference type="InterPro" id="IPR036140">
    <property type="entry name" value="PFN_sf"/>
</dbReference>
<evidence type="ECO:0000256" key="5">
    <source>
        <dbReference type="ARBA" id="ARBA00023212"/>
    </source>
</evidence>
<evidence type="ECO:0000256" key="2">
    <source>
        <dbReference type="ARBA" id="ARBA00010058"/>
    </source>
</evidence>
<evidence type="ECO:0000256" key="1">
    <source>
        <dbReference type="ARBA" id="ARBA00004245"/>
    </source>
</evidence>
<sequence>MAWEAYITSNLMAPVDSEGNTLDSAAILGLDGSVWASSAKFDMTAEDTPTFIAAFDNPAITSVLSGGAKYMKIMADERIFRGRKEKSGFIARKSAQCVIVGFYTDPPVSAPTCAKVVEALADFLEEQGY</sequence>
<proteinExistence type="inferred from homology"/>
<dbReference type="PANTHER" id="PTHR11604:SF0">
    <property type="entry name" value="PROFILIN"/>
    <property type="match status" value="1"/>
</dbReference>
<comment type="subcellular location">
    <subcellularLocation>
        <location evidence="1">Cytoplasm</location>
        <location evidence="1">Cytoskeleton</location>
    </subcellularLocation>
</comment>
<comment type="similarity">
    <text evidence="2 6">Belongs to the profilin family.</text>
</comment>
<dbReference type="PRINTS" id="PR00392">
    <property type="entry name" value="PROFILIN"/>
</dbReference>
<dbReference type="Pfam" id="PF00235">
    <property type="entry name" value="Profilin"/>
    <property type="match status" value="1"/>
</dbReference>
<dbReference type="OrthoDB" id="421374at2759"/>
<organism evidence="7 8">
    <name type="scientific">Chlamydomonas incerta</name>
    <dbReference type="NCBI Taxonomy" id="51695"/>
    <lineage>
        <taxon>Eukaryota</taxon>
        <taxon>Viridiplantae</taxon>
        <taxon>Chlorophyta</taxon>
        <taxon>core chlorophytes</taxon>
        <taxon>Chlorophyceae</taxon>
        <taxon>CS clade</taxon>
        <taxon>Chlamydomonadales</taxon>
        <taxon>Chlamydomonadaceae</taxon>
        <taxon>Chlamydomonas</taxon>
    </lineage>
</organism>
<evidence type="ECO:0000256" key="3">
    <source>
        <dbReference type="ARBA" id="ARBA00022490"/>
    </source>
</evidence>
<protein>
    <recommendedName>
        <fullName evidence="6">Profilin</fullName>
    </recommendedName>
</protein>
<evidence type="ECO:0000256" key="6">
    <source>
        <dbReference type="RuleBase" id="RU003909"/>
    </source>
</evidence>
<keyword evidence="4 6" id="KW-0009">Actin-binding</keyword>
<gene>
    <name evidence="7" type="ORF">HXX76_000785</name>
</gene>
<dbReference type="Proteomes" id="UP000650467">
    <property type="component" value="Unassembled WGS sequence"/>
</dbReference>
<keyword evidence="5" id="KW-0206">Cytoskeleton</keyword>
<dbReference type="PANTHER" id="PTHR11604">
    <property type="entry name" value="PROFILIN"/>
    <property type="match status" value="1"/>
</dbReference>
<evidence type="ECO:0000256" key="4">
    <source>
        <dbReference type="ARBA" id="ARBA00023203"/>
    </source>
</evidence>
<dbReference type="AlphaFoldDB" id="A0A835WEZ3"/>
<dbReference type="GO" id="GO:0005856">
    <property type="term" value="C:cytoskeleton"/>
    <property type="evidence" value="ECO:0007669"/>
    <property type="project" value="UniProtKB-SubCell"/>
</dbReference>
<dbReference type="CDD" id="cd00148">
    <property type="entry name" value="PROF"/>
    <property type="match status" value="1"/>
</dbReference>
<keyword evidence="3" id="KW-0963">Cytoplasm</keyword>
<dbReference type="SMART" id="SM00392">
    <property type="entry name" value="PROF"/>
    <property type="match status" value="1"/>
</dbReference>
<dbReference type="EMBL" id="JAEHOC010000001">
    <property type="protein sequence ID" value="KAG2446192.1"/>
    <property type="molecule type" value="Genomic_DNA"/>
</dbReference>
<dbReference type="Gene3D" id="3.30.450.30">
    <property type="entry name" value="Dynein light chain 2a, cytoplasmic"/>
    <property type="match status" value="1"/>
</dbReference>
<name>A0A835WEZ3_CHLIN</name>
<dbReference type="GO" id="GO:0003785">
    <property type="term" value="F:actin monomer binding"/>
    <property type="evidence" value="ECO:0007669"/>
    <property type="project" value="TreeGrafter"/>
</dbReference>
<comment type="caution">
    <text evidence="7">The sequence shown here is derived from an EMBL/GenBank/DDBJ whole genome shotgun (WGS) entry which is preliminary data.</text>
</comment>
<dbReference type="PRINTS" id="PR01640">
    <property type="entry name" value="PROFILINPLNT"/>
</dbReference>
<keyword evidence="8" id="KW-1185">Reference proteome</keyword>
<dbReference type="SUPFAM" id="SSF55770">
    <property type="entry name" value="Profilin (actin-binding protein)"/>
    <property type="match status" value="1"/>
</dbReference>
<accession>A0A835WEZ3</accession>
<dbReference type="GO" id="GO:0005938">
    <property type="term" value="C:cell cortex"/>
    <property type="evidence" value="ECO:0007669"/>
    <property type="project" value="TreeGrafter"/>
</dbReference>
<dbReference type="InterPro" id="IPR048278">
    <property type="entry name" value="PFN"/>
</dbReference>
<evidence type="ECO:0000313" key="7">
    <source>
        <dbReference type="EMBL" id="KAG2446192.1"/>
    </source>
</evidence>
<evidence type="ECO:0000313" key="8">
    <source>
        <dbReference type="Proteomes" id="UP000650467"/>
    </source>
</evidence>
<dbReference type="InterPro" id="IPR005455">
    <property type="entry name" value="PFN_euk"/>
</dbReference>
<reference evidence="7" key="1">
    <citation type="journal article" date="2020" name="bioRxiv">
        <title>Comparative genomics of Chlamydomonas.</title>
        <authorList>
            <person name="Craig R.J."/>
            <person name="Hasan A.R."/>
            <person name="Ness R.W."/>
            <person name="Keightley P.D."/>
        </authorList>
    </citation>
    <scope>NUCLEOTIDE SEQUENCE</scope>
    <source>
        <strain evidence="7">SAG 7.73</strain>
    </source>
</reference>